<feature type="compositionally biased region" description="Pro residues" evidence="6">
    <location>
        <begin position="842"/>
        <end position="855"/>
    </location>
</feature>
<feature type="coiled-coil region" evidence="5">
    <location>
        <begin position="558"/>
        <end position="585"/>
    </location>
</feature>
<reference evidence="8 9" key="1">
    <citation type="journal article" date="2024" name="Nat. Commun.">
        <title>Phylogenomics reveals the evolutionary origins of lichenization in chlorophyte algae.</title>
        <authorList>
            <person name="Puginier C."/>
            <person name="Libourel C."/>
            <person name="Otte J."/>
            <person name="Skaloud P."/>
            <person name="Haon M."/>
            <person name="Grisel S."/>
            <person name="Petersen M."/>
            <person name="Berrin J.G."/>
            <person name="Delaux P.M."/>
            <person name="Dal Grande F."/>
            <person name="Keller J."/>
        </authorList>
    </citation>
    <scope>NUCLEOTIDE SEQUENCE [LARGE SCALE GENOMIC DNA]</scope>
    <source>
        <strain evidence="8 9">SAG 2043</strain>
    </source>
</reference>
<feature type="region of interest" description="Disordered" evidence="6">
    <location>
        <begin position="713"/>
        <end position="914"/>
    </location>
</feature>
<dbReference type="InterPro" id="IPR038499">
    <property type="entry name" value="BRO1_sf"/>
</dbReference>
<dbReference type="AlphaFoldDB" id="A0AAW1QH39"/>
<dbReference type="Gene3D" id="1.20.140.50">
    <property type="entry name" value="alix/aip1 like domains"/>
    <property type="match status" value="1"/>
</dbReference>
<accession>A0AAW1QH39</accession>
<keyword evidence="4" id="KW-0967">Endosome</keyword>
<organism evidence="8 9">
    <name type="scientific">[Myrmecia] bisecta</name>
    <dbReference type="NCBI Taxonomy" id="41462"/>
    <lineage>
        <taxon>Eukaryota</taxon>
        <taxon>Viridiplantae</taxon>
        <taxon>Chlorophyta</taxon>
        <taxon>core chlorophytes</taxon>
        <taxon>Trebouxiophyceae</taxon>
        <taxon>Trebouxiales</taxon>
        <taxon>Trebouxiaceae</taxon>
        <taxon>Myrmecia</taxon>
    </lineage>
</organism>
<evidence type="ECO:0000256" key="3">
    <source>
        <dbReference type="ARBA" id="ARBA00022490"/>
    </source>
</evidence>
<evidence type="ECO:0000256" key="5">
    <source>
        <dbReference type="SAM" id="Coils"/>
    </source>
</evidence>
<evidence type="ECO:0000259" key="7">
    <source>
        <dbReference type="PROSITE" id="PS51180"/>
    </source>
</evidence>
<evidence type="ECO:0000256" key="4">
    <source>
        <dbReference type="ARBA" id="ARBA00022753"/>
    </source>
</evidence>
<dbReference type="SMART" id="SM01041">
    <property type="entry name" value="BRO1"/>
    <property type="match status" value="1"/>
</dbReference>
<feature type="compositionally biased region" description="Low complexity" evidence="6">
    <location>
        <begin position="744"/>
        <end position="761"/>
    </location>
</feature>
<comment type="subcellular location">
    <subcellularLocation>
        <location evidence="2">Cytoplasm</location>
    </subcellularLocation>
    <subcellularLocation>
        <location evidence="1">Endosome</location>
    </subcellularLocation>
</comment>
<feature type="compositionally biased region" description="Low complexity" evidence="6">
    <location>
        <begin position="862"/>
        <end position="898"/>
    </location>
</feature>
<dbReference type="Gene3D" id="1.20.120.560">
    <property type="entry name" value="alix/aip1 in complex with the ypdl late domain"/>
    <property type="match status" value="1"/>
</dbReference>
<feature type="domain" description="BRO1" evidence="7">
    <location>
        <begin position="4"/>
        <end position="393"/>
    </location>
</feature>
<proteinExistence type="predicted"/>
<dbReference type="PANTHER" id="PTHR23030">
    <property type="entry name" value="PCD6 INTERACTING PROTEIN-RELATED"/>
    <property type="match status" value="1"/>
</dbReference>
<comment type="caution">
    <text evidence="8">The sequence shown here is derived from an EMBL/GenBank/DDBJ whole genome shotgun (WGS) entry which is preliminary data.</text>
</comment>
<dbReference type="Pfam" id="PF03097">
    <property type="entry name" value="BRO1"/>
    <property type="match status" value="1"/>
</dbReference>
<evidence type="ECO:0000256" key="1">
    <source>
        <dbReference type="ARBA" id="ARBA00004177"/>
    </source>
</evidence>
<feature type="compositionally biased region" description="Pro residues" evidence="6">
    <location>
        <begin position="795"/>
        <end position="821"/>
    </location>
</feature>
<dbReference type="Proteomes" id="UP001489004">
    <property type="component" value="Unassembled WGS sequence"/>
</dbReference>
<dbReference type="Gene3D" id="1.25.40.280">
    <property type="entry name" value="alix/aip1 like domains"/>
    <property type="match status" value="1"/>
</dbReference>
<keyword evidence="3" id="KW-0963">Cytoplasm</keyword>
<evidence type="ECO:0000256" key="2">
    <source>
        <dbReference type="ARBA" id="ARBA00004496"/>
    </source>
</evidence>
<keyword evidence="5" id="KW-0175">Coiled coil</keyword>
<dbReference type="PANTHER" id="PTHR23030:SF30">
    <property type="entry name" value="TYROSINE-PROTEIN PHOSPHATASE NON-RECEPTOR TYPE 23"/>
    <property type="match status" value="1"/>
</dbReference>
<dbReference type="CDD" id="cd09246">
    <property type="entry name" value="BRO1_Alix_like_1"/>
    <property type="match status" value="1"/>
</dbReference>
<dbReference type="GO" id="GO:0043328">
    <property type="term" value="P:protein transport to vacuole involved in ubiquitin-dependent protein catabolic process via the multivesicular body sorting pathway"/>
    <property type="evidence" value="ECO:0007669"/>
    <property type="project" value="TreeGrafter"/>
</dbReference>
<sequence>MATLLLAVHCKKTDSLDLKTPIWNYIASTYSDQQANDASDDLAVVQQLRGEVVGLTGSLQQLRDTLSKYFRALALMETRFPISKEREHVMVSFTWYDSIRPTKRTEQYSIHFEKAAVLFNVGAVLSQQAIACDRSSDQGIKDAARRFQEAAGVFAYLRDVVSLKVEAPRPVDISPECAGMLEKLCLAQAQECTFEKARMDKKNPALLARLCKQVAVFYDDVLRALNQFPLNQHFDKSWTLHVSVKAVLYAAEAEIQAAAGLHAQEEIAPEIARLKEAQRVLLPIKKDVKQCSKELNDGFKRSEDLLIANLAKAERENSTVYLQRIPNFADLPAVLGASLVKSIPPPDLDASTEDLFGSVIPDTSAKALSKYSELVDEVYRTQMDKLAAASDEARIKLREWELPECLQALEAGSANALPDALRAELEDLEEHGGVRHLQDLGAQIKDLRNVAVEELGKVEGDLEREAREDGELREKYGARWNRPASTALNSTMREKVAGYRANLAAAGESDGRLEQRLVQNTPGFAALSLDAAVQQMPRLQAPMVSMGDVEPSVVVTTLRQGLEALNQLSTERAGLEEALKVEKNKDNILPKIMASTSNYDALFKEELKKYAPLQASIEENVQRQAQLLDVIGKNQAAYRHAFGYPEWRAACEAGAAGMRGKLALYKEVRENMSEGLRFYMSLQEAIATLQQQTGDYCLTRRLQRDDMLEDIRKAADASSRQEREAAERAARERAAQHLAQMTLTSSQSGYGQAAGQPAAPQAYPPPYQAAQQAAQTYSQPPLQQANSMPQQQQQPQPPAYHPPPHHAFPLPPQPAYPPPGPSYQYQYPPQNQFPPQQQYQQYPPPQQAWQQPPPSAASYGNAQAPASQQAHQAPAYYSNPYAQASQSGQSGALQPPSSASQAPQHNPLWGSAPR</sequence>
<dbReference type="GO" id="GO:0005768">
    <property type="term" value="C:endosome"/>
    <property type="evidence" value="ECO:0007669"/>
    <property type="project" value="UniProtKB-SubCell"/>
</dbReference>
<keyword evidence="9" id="KW-1185">Reference proteome</keyword>
<gene>
    <name evidence="8" type="ORF">WJX72_011897</name>
</gene>
<feature type="compositionally biased region" description="Low complexity" evidence="6">
    <location>
        <begin position="768"/>
        <end position="794"/>
    </location>
</feature>
<dbReference type="InterPro" id="IPR025304">
    <property type="entry name" value="ALIX_V_dom"/>
</dbReference>
<feature type="compositionally biased region" description="Low complexity" evidence="6">
    <location>
        <begin position="822"/>
        <end position="841"/>
    </location>
</feature>
<name>A0AAW1QH39_9CHLO</name>
<feature type="compositionally biased region" description="Basic and acidic residues" evidence="6">
    <location>
        <begin position="713"/>
        <end position="735"/>
    </location>
</feature>
<dbReference type="PROSITE" id="PS51180">
    <property type="entry name" value="BRO1"/>
    <property type="match status" value="1"/>
</dbReference>
<dbReference type="InterPro" id="IPR004328">
    <property type="entry name" value="BRO1_dom"/>
</dbReference>
<dbReference type="Pfam" id="PF13949">
    <property type="entry name" value="ALIX_LYPXL_bnd"/>
    <property type="match status" value="1"/>
</dbReference>
<protein>
    <recommendedName>
        <fullName evidence="7">BRO1 domain-containing protein</fullName>
    </recommendedName>
</protein>
<evidence type="ECO:0000256" key="6">
    <source>
        <dbReference type="SAM" id="MobiDB-lite"/>
    </source>
</evidence>
<evidence type="ECO:0000313" key="9">
    <source>
        <dbReference type="Proteomes" id="UP001489004"/>
    </source>
</evidence>
<evidence type="ECO:0000313" key="8">
    <source>
        <dbReference type="EMBL" id="KAK9820581.1"/>
    </source>
</evidence>
<dbReference type="EMBL" id="JALJOR010000003">
    <property type="protein sequence ID" value="KAK9820581.1"/>
    <property type="molecule type" value="Genomic_DNA"/>
</dbReference>